<proteinExistence type="predicted"/>
<dbReference type="FunFam" id="3.90.850.10:FF:000002">
    <property type="entry name" value="2-hydroxyhepta-2,4-diene-1,7-dioate isomerase"/>
    <property type="match status" value="1"/>
</dbReference>
<keyword evidence="1" id="KW-0479">Metal-binding</keyword>
<dbReference type="PANTHER" id="PTHR11820">
    <property type="entry name" value="ACYLPYRUVASE"/>
    <property type="match status" value="1"/>
</dbReference>
<evidence type="ECO:0000259" key="2">
    <source>
        <dbReference type="Pfam" id="PF01557"/>
    </source>
</evidence>
<dbReference type="PANTHER" id="PTHR11820:SF7">
    <property type="entry name" value="ACYLPYRUVASE FAHD1, MITOCHONDRIAL"/>
    <property type="match status" value="1"/>
</dbReference>
<name>A0A0F9P324_9ZZZZ</name>
<gene>
    <name evidence="3" type="ORF">LCGC14_0894580</name>
</gene>
<dbReference type="GO" id="GO:0046872">
    <property type="term" value="F:metal ion binding"/>
    <property type="evidence" value="ECO:0007669"/>
    <property type="project" value="UniProtKB-KW"/>
</dbReference>
<dbReference type="Gene3D" id="3.90.850.10">
    <property type="entry name" value="Fumarylacetoacetase-like, C-terminal domain"/>
    <property type="match status" value="1"/>
</dbReference>
<evidence type="ECO:0000313" key="3">
    <source>
        <dbReference type="EMBL" id="KKN24479.1"/>
    </source>
</evidence>
<dbReference type="InterPro" id="IPR036663">
    <property type="entry name" value="Fumarylacetoacetase_C_sf"/>
</dbReference>
<dbReference type="Pfam" id="PF01557">
    <property type="entry name" value="FAA_hydrolase"/>
    <property type="match status" value="1"/>
</dbReference>
<dbReference type="GO" id="GO:0018773">
    <property type="term" value="F:acetylpyruvate hydrolase activity"/>
    <property type="evidence" value="ECO:0007669"/>
    <property type="project" value="TreeGrafter"/>
</dbReference>
<reference evidence="3" key="1">
    <citation type="journal article" date="2015" name="Nature">
        <title>Complex archaea that bridge the gap between prokaryotes and eukaryotes.</title>
        <authorList>
            <person name="Spang A."/>
            <person name="Saw J.H."/>
            <person name="Jorgensen S.L."/>
            <person name="Zaremba-Niedzwiedzka K."/>
            <person name="Martijn J."/>
            <person name="Lind A.E."/>
            <person name="van Eijk R."/>
            <person name="Schleper C."/>
            <person name="Guy L."/>
            <person name="Ettema T.J."/>
        </authorList>
    </citation>
    <scope>NUCLEOTIDE SEQUENCE</scope>
</reference>
<evidence type="ECO:0000256" key="1">
    <source>
        <dbReference type="ARBA" id="ARBA00022723"/>
    </source>
</evidence>
<feature type="domain" description="Fumarylacetoacetase-like C-terminal" evidence="2">
    <location>
        <begin position="15"/>
        <end position="222"/>
    </location>
</feature>
<comment type="caution">
    <text evidence="3">The sequence shown here is derived from an EMBL/GenBank/DDBJ whole genome shotgun (WGS) entry which is preliminary data.</text>
</comment>
<dbReference type="GO" id="GO:0019752">
    <property type="term" value="P:carboxylic acid metabolic process"/>
    <property type="evidence" value="ECO:0007669"/>
    <property type="project" value="UniProtKB-ARBA"/>
</dbReference>
<dbReference type="GO" id="GO:0016853">
    <property type="term" value="F:isomerase activity"/>
    <property type="evidence" value="ECO:0007669"/>
    <property type="project" value="UniProtKB-ARBA"/>
</dbReference>
<dbReference type="SUPFAM" id="SSF56529">
    <property type="entry name" value="FAH"/>
    <property type="match status" value="1"/>
</dbReference>
<organism evidence="3">
    <name type="scientific">marine sediment metagenome</name>
    <dbReference type="NCBI Taxonomy" id="412755"/>
    <lineage>
        <taxon>unclassified sequences</taxon>
        <taxon>metagenomes</taxon>
        <taxon>ecological metagenomes</taxon>
    </lineage>
</organism>
<sequence>MLNIKIGNDTINPTKIICLGRNYLDHIKETSAPVPKEPVFFVKTLNTLVTNNNPIIYPKILYDSQEYNRVDHEVELAFLISQTCKNIHAENAYDYVLGYIVFLDITARKMQISDRNIKLPWYRSKNFDTFSAIGPRIVNCSEIEDPHNLNIQLEINGEIQQHSNTKHMLFRIPEILAYLTKFVTLMEGDIVATGTPSGIGPIQPGDTIKASIERIGLITHEVILEKE</sequence>
<protein>
    <recommendedName>
        <fullName evidence="2">Fumarylacetoacetase-like C-terminal domain-containing protein</fullName>
    </recommendedName>
</protein>
<dbReference type="InterPro" id="IPR011234">
    <property type="entry name" value="Fumarylacetoacetase-like_C"/>
</dbReference>
<dbReference type="EMBL" id="LAZR01002880">
    <property type="protein sequence ID" value="KKN24479.1"/>
    <property type="molecule type" value="Genomic_DNA"/>
</dbReference>
<dbReference type="AlphaFoldDB" id="A0A0F9P324"/>
<accession>A0A0F9P324</accession>